<evidence type="ECO:0000313" key="2">
    <source>
        <dbReference type="EMBL" id="AVI49718.1"/>
    </source>
</evidence>
<dbReference type="AlphaFoldDB" id="A0A2S0HSZ3"/>
<evidence type="ECO:0000256" key="1">
    <source>
        <dbReference type="SAM" id="SignalP"/>
    </source>
</evidence>
<name>A0A2S0HSZ3_9FLAO</name>
<sequence>MKYVSKFLIFACATVLLVNCKSVSPTAEVPSTSQSIVGSWEGCDGRIVTFTKDDEGKYLGRYTALGKLGTYQFTKDEIGYEVMQKGTGTYTGKVKWKDTSGYESWRKVEITIENNVYSDSGSDRCSREMKRVKTTS</sequence>
<accession>A0A2S0HSZ3</accession>
<dbReference type="RefSeq" id="WP_105213949.1">
    <property type="nucleotide sequence ID" value="NZ_CP027062.1"/>
</dbReference>
<feature type="signal peptide" evidence="1">
    <location>
        <begin position="1"/>
        <end position="27"/>
    </location>
</feature>
<organism evidence="2 3">
    <name type="scientific">Pukyongia salina</name>
    <dbReference type="NCBI Taxonomy" id="2094025"/>
    <lineage>
        <taxon>Bacteria</taxon>
        <taxon>Pseudomonadati</taxon>
        <taxon>Bacteroidota</taxon>
        <taxon>Flavobacteriia</taxon>
        <taxon>Flavobacteriales</taxon>
        <taxon>Flavobacteriaceae</taxon>
        <taxon>Pukyongia</taxon>
    </lineage>
</organism>
<dbReference type="Proteomes" id="UP000238442">
    <property type="component" value="Chromosome"/>
</dbReference>
<proteinExistence type="predicted"/>
<gene>
    <name evidence="2" type="ORF">C5O00_00470</name>
</gene>
<keyword evidence="3" id="KW-1185">Reference proteome</keyword>
<evidence type="ECO:0008006" key="4">
    <source>
        <dbReference type="Google" id="ProtNLM"/>
    </source>
</evidence>
<protein>
    <recommendedName>
        <fullName evidence="4">Lipoprotein</fullName>
    </recommendedName>
</protein>
<dbReference type="KEGG" id="aue:C5O00_00470"/>
<reference evidence="2 3" key="1">
    <citation type="submission" date="2018-02" db="EMBL/GenBank/DDBJ databases">
        <title>Genomic analysis of the strain RR4-38 isolated from a seawater recirculating aquaculture system.</title>
        <authorList>
            <person name="Kim Y.-S."/>
            <person name="Jang Y.H."/>
            <person name="Kim K.-H."/>
        </authorList>
    </citation>
    <scope>NUCLEOTIDE SEQUENCE [LARGE SCALE GENOMIC DNA]</scope>
    <source>
        <strain evidence="2 3">RR4-38</strain>
    </source>
</reference>
<keyword evidence="1" id="KW-0732">Signal</keyword>
<dbReference type="OrthoDB" id="1433917at2"/>
<feature type="chain" id="PRO_5015775977" description="Lipoprotein" evidence="1">
    <location>
        <begin position="28"/>
        <end position="136"/>
    </location>
</feature>
<evidence type="ECO:0000313" key="3">
    <source>
        <dbReference type="Proteomes" id="UP000238442"/>
    </source>
</evidence>
<dbReference type="EMBL" id="CP027062">
    <property type="protein sequence ID" value="AVI49718.1"/>
    <property type="molecule type" value="Genomic_DNA"/>
</dbReference>